<keyword evidence="3" id="KW-0479">Metal-binding</keyword>
<evidence type="ECO:0008006" key="12">
    <source>
        <dbReference type="Google" id="ProtNLM"/>
    </source>
</evidence>
<feature type="region of interest" description="Disordered" evidence="7">
    <location>
        <begin position="1"/>
        <end position="41"/>
    </location>
</feature>
<dbReference type="InterPro" id="IPR000627">
    <property type="entry name" value="Intradiol_dOase_C"/>
</dbReference>
<dbReference type="InterPro" id="IPR015889">
    <property type="entry name" value="Intradiol_dOase_core"/>
</dbReference>
<dbReference type="Pfam" id="PF04444">
    <property type="entry name" value="Dioxygenase_N"/>
    <property type="match status" value="1"/>
</dbReference>
<evidence type="ECO:0000256" key="1">
    <source>
        <dbReference type="ARBA" id="ARBA00001965"/>
    </source>
</evidence>
<dbReference type="InterPro" id="IPR039390">
    <property type="entry name" value="1_2-HQD/HQD"/>
</dbReference>
<gene>
    <name evidence="10" type="ORF">LTR16_003530</name>
</gene>
<keyword evidence="11" id="KW-1185">Reference proteome</keyword>
<dbReference type="Pfam" id="PF00775">
    <property type="entry name" value="Dioxygenase_C"/>
    <property type="match status" value="1"/>
</dbReference>
<comment type="cofactor">
    <cofactor evidence="1">
        <name>Fe(3+)</name>
        <dbReference type="ChEBI" id="CHEBI:29034"/>
    </cofactor>
</comment>
<comment type="similarity">
    <text evidence="2">Belongs to the intradiol ring-cleavage dioxygenase family.</text>
</comment>
<dbReference type="SUPFAM" id="SSF49482">
    <property type="entry name" value="Aromatic compound dioxygenase"/>
    <property type="match status" value="1"/>
</dbReference>
<organism evidence="10 11">
    <name type="scientific">Cryomyces antarcticus</name>
    <dbReference type="NCBI Taxonomy" id="329879"/>
    <lineage>
        <taxon>Eukaryota</taxon>
        <taxon>Fungi</taxon>
        <taxon>Dikarya</taxon>
        <taxon>Ascomycota</taxon>
        <taxon>Pezizomycotina</taxon>
        <taxon>Dothideomycetes</taxon>
        <taxon>Dothideomycetes incertae sedis</taxon>
        <taxon>Cryomyces</taxon>
    </lineage>
</organism>
<dbReference type="EMBL" id="JAVRRA010000378">
    <property type="protein sequence ID" value="KAK5288048.1"/>
    <property type="molecule type" value="Genomic_DNA"/>
</dbReference>
<dbReference type="Gene3D" id="2.60.130.10">
    <property type="entry name" value="Aromatic compound dioxygenase"/>
    <property type="match status" value="1"/>
</dbReference>
<evidence type="ECO:0000259" key="9">
    <source>
        <dbReference type="Pfam" id="PF04444"/>
    </source>
</evidence>
<feature type="domain" description="Intradiol ring-cleavage dioxygenases" evidence="8">
    <location>
        <begin position="141"/>
        <end position="317"/>
    </location>
</feature>
<reference evidence="10 11" key="1">
    <citation type="submission" date="2023-08" db="EMBL/GenBank/DDBJ databases">
        <title>Black Yeasts Isolated from many extreme environments.</title>
        <authorList>
            <person name="Coleine C."/>
            <person name="Stajich J.E."/>
            <person name="Selbmann L."/>
        </authorList>
    </citation>
    <scope>NUCLEOTIDE SEQUENCE [LARGE SCALE GENOMIC DNA]</scope>
    <source>
        <strain evidence="10 11">CCFEE 536</strain>
    </source>
</reference>
<name>A0ABR0M727_9PEZI</name>
<accession>A0ABR0M727</accession>
<comment type="caution">
    <text evidence="10">The sequence shown here is derived from an EMBL/GenBank/DDBJ whole genome shotgun (WGS) entry which is preliminary data.</text>
</comment>
<dbReference type="PANTHER" id="PTHR33711:SF7">
    <property type="entry name" value="INTRADIOL RING-CLEAVAGE DIOXYGENASES DOMAIN-CONTAINING PROTEIN-RELATED"/>
    <property type="match status" value="1"/>
</dbReference>
<feature type="compositionally biased region" description="Polar residues" evidence="7">
    <location>
        <begin position="23"/>
        <end position="41"/>
    </location>
</feature>
<dbReference type="PANTHER" id="PTHR33711">
    <property type="entry name" value="DIOXYGENASE, PUTATIVE (AFU_ORTHOLOGUE AFUA_2G02910)-RELATED"/>
    <property type="match status" value="1"/>
</dbReference>
<proteinExistence type="inferred from homology"/>
<evidence type="ECO:0000259" key="8">
    <source>
        <dbReference type="Pfam" id="PF00775"/>
    </source>
</evidence>
<sequence>MATTDMTYEPLQLVPEEHGVGEQNKSNGTANGNSTKSTSKFDPTFTQAVINATGPKASPRIRKVFASLITHLHDFARENEITVDEWMAGVEMINEAGRMSDDRRNEGQLVCDVLGLESLVDEITYKLATDAADEPTTTAILGPFWRKDAPRREMGETTVTGIENGDHTFMHGTVTDYLTGKPIEGAELDVWHTAPNGLYEQQDPDQVDMNLRGRFTTGKDGKYNFYCLRPTSYPIPYDGPAGKILQLLDRHPMRPAHIHFIVSAPGYKPIVTQIFDRRDKHITDDAVFAVKESLIVDFLPRKGDPKADFELPYNFKMATYEEAKTHSLEGTTETSAPEGSS</sequence>
<keyword evidence="6" id="KW-0408">Iron</keyword>
<keyword evidence="5" id="KW-0560">Oxidoreductase</keyword>
<protein>
    <recommendedName>
        <fullName evidence="12">Intradiol ring-cleavage dioxygenases domain-containing protein</fullName>
    </recommendedName>
</protein>
<evidence type="ECO:0000256" key="6">
    <source>
        <dbReference type="ARBA" id="ARBA00023004"/>
    </source>
</evidence>
<evidence type="ECO:0000256" key="3">
    <source>
        <dbReference type="ARBA" id="ARBA00022723"/>
    </source>
</evidence>
<evidence type="ECO:0000313" key="10">
    <source>
        <dbReference type="EMBL" id="KAK5288048.1"/>
    </source>
</evidence>
<dbReference type="CDD" id="cd03461">
    <property type="entry name" value="1_2-HQD"/>
    <property type="match status" value="1"/>
</dbReference>
<keyword evidence="4" id="KW-0223">Dioxygenase</keyword>
<evidence type="ECO:0000313" key="11">
    <source>
        <dbReference type="Proteomes" id="UP001357485"/>
    </source>
</evidence>
<dbReference type="InterPro" id="IPR007535">
    <property type="entry name" value="Catechol_dOase_N"/>
</dbReference>
<evidence type="ECO:0000256" key="7">
    <source>
        <dbReference type="SAM" id="MobiDB-lite"/>
    </source>
</evidence>
<evidence type="ECO:0000256" key="4">
    <source>
        <dbReference type="ARBA" id="ARBA00022964"/>
    </source>
</evidence>
<feature type="domain" description="Catechol dioxygenase N-terminal" evidence="9">
    <location>
        <begin position="59"/>
        <end position="128"/>
    </location>
</feature>
<evidence type="ECO:0000256" key="5">
    <source>
        <dbReference type="ARBA" id="ARBA00023002"/>
    </source>
</evidence>
<dbReference type="InterPro" id="IPR050770">
    <property type="entry name" value="Intradiol_RC_Dioxygenase"/>
</dbReference>
<dbReference type="Proteomes" id="UP001357485">
    <property type="component" value="Unassembled WGS sequence"/>
</dbReference>
<evidence type="ECO:0000256" key="2">
    <source>
        <dbReference type="ARBA" id="ARBA00007825"/>
    </source>
</evidence>